<feature type="domain" description="N-acetyltransferase" evidence="3">
    <location>
        <begin position="3"/>
        <end position="138"/>
    </location>
</feature>
<protein>
    <submittedName>
        <fullName evidence="4">Acetyltransferase, GNAT family</fullName>
    </submittedName>
</protein>
<accession>A0A0B8NXT3</accession>
<organism evidence="4 5">
    <name type="scientific">Vibrio ishigakensis</name>
    <dbReference type="NCBI Taxonomy" id="1481914"/>
    <lineage>
        <taxon>Bacteria</taxon>
        <taxon>Pseudomonadati</taxon>
        <taxon>Pseudomonadota</taxon>
        <taxon>Gammaproteobacteria</taxon>
        <taxon>Vibrionales</taxon>
        <taxon>Vibrionaceae</taxon>
        <taxon>Vibrio</taxon>
    </lineage>
</organism>
<evidence type="ECO:0000259" key="3">
    <source>
        <dbReference type="PROSITE" id="PS51186"/>
    </source>
</evidence>
<evidence type="ECO:0000313" key="4">
    <source>
        <dbReference type="EMBL" id="GAM55504.1"/>
    </source>
</evidence>
<proteinExistence type="predicted"/>
<keyword evidence="2" id="KW-0012">Acyltransferase</keyword>
<reference evidence="4 5" key="2">
    <citation type="submission" date="2015-01" db="EMBL/GenBank/DDBJ databases">
        <authorList>
            <consortium name="NBRP consortium"/>
            <person name="Sawabe T."/>
            <person name="Meirelles P."/>
            <person name="Feng G."/>
            <person name="Sayaka M."/>
            <person name="Hattori M."/>
            <person name="Ohkuma M."/>
        </authorList>
    </citation>
    <scope>NUCLEOTIDE SEQUENCE [LARGE SCALE GENOMIC DNA]</scope>
    <source>
        <strain evidence="5">JCM 19231</strain>
    </source>
</reference>
<dbReference type="SUPFAM" id="SSF55729">
    <property type="entry name" value="Acyl-CoA N-acyltransferases (Nat)"/>
    <property type="match status" value="1"/>
</dbReference>
<gene>
    <name evidence="4" type="ORF">JCM19231_5278</name>
</gene>
<evidence type="ECO:0000256" key="1">
    <source>
        <dbReference type="ARBA" id="ARBA00022679"/>
    </source>
</evidence>
<dbReference type="PANTHER" id="PTHR43420">
    <property type="entry name" value="ACETYLTRANSFERASE"/>
    <property type="match status" value="1"/>
</dbReference>
<dbReference type="InterPro" id="IPR050680">
    <property type="entry name" value="YpeA/RimI_acetyltransf"/>
</dbReference>
<reference evidence="4 5" key="1">
    <citation type="submission" date="2015-01" db="EMBL/GenBank/DDBJ databases">
        <title>Vibrio sp. C1 JCM 19231 whole genome shotgun sequence.</title>
        <authorList>
            <person name="Sawabe T."/>
            <person name="Meirelles P."/>
            <person name="Feng G."/>
            <person name="Sayaka M."/>
            <person name="Hattori M."/>
            <person name="Ohkuma M."/>
        </authorList>
    </citation>
    <scope>NUCLEOTIDE SEQUENCE [LARGE SCALE GENOMIC DNA]</scope>
    <source>
        <strain evidence="5">JCM 19231</strain>
    </source>
</reference>
<dbReference type="PANTHER" id="PTHR43420:SF12">
    <property type="entry name" value="N-ACETYLTRANSFERASE DOMAIN-CONTAINING PROTEIN"/>
    <property type="match status" value="1"/>
</dbReference>
<keyword evidence="5" id="KW-1185">Reference proteome</keyword>
<dbReference type="Gene3D" id="3.40.630.30">
    <property type="match status" value="1"/>
</dbReference>
<dbReference type="InterPro" id="IPR000182">
    <property type="entry name" value="GNAT_dom"/>
</dbReference>
<evidence type="ECO:0000313" key="5">
    <source>
        <dbReference type="Proteomes" id="UP000031671"/>
    </source>
</evidence>
<dbReference type="PROSITE" id="PS51186">
    <property type="entry name" value="GNAT"/>
    <property type="match status" value="1"/>
</dbReference>
<sequence length="141" mass="16026">MDSAMISIEQISWQQSIGLRHAVLWPEKPPEFCHVEDDETGTHFGVFYDARLVCVASLFQSGNSIRLRKFATDQDYQGQGIGSALLEHTLDFAKEQGASNFWCDARESAIPFYSRFGFGPEGERFYKGEVPYFKLSIELET</sequence>
<dbReference type="Pfam" id="PF13673">
    <property type="entry name" value="Acetyltransf_10"/>
    <property type="match status" value="1"/>
</dbReference>
<dbReference type="CDD" id="cd04301">
    <property type="entry name" value="NAT_SF"/>
    <property type="match status" value="1"/>
</dbReference>
<dbReference type="Proteomes" id="UP000031671">
    <property type="component" value="Unassembled WGS sequence"/>
</dbReference>
<dbReference type="EMBL" id="BBRZ01000015">
    <property type="protein sequence ID" value="GAM55504.1"/>
    <property type="molecule type" value="Genomic_DNA"/>
</dbReference>
<keyword evidence="1 4" id="KW-0808">Transferase</keyword>
<dbReference type="InterPro" id="IPR016181">
    <property type="entry name" value="Acyl_CoA_acyltransferase"/>
</dbReference>
<evidence type="ECO:0000256" key="2">
    <source>
        <dbReference type="ARBA" id="ARBA00023315"/>
    </source>
</evidence>
<comment type="caution">
    <text evidence="4">The sequence shown here is derived from an EMBL/GenBank/DDBJ whole genome shotgun (WGS) entry which is preliminary data.</text>
</comment>
<dbReference type="AlphaFoldDB" id="A0A0B8NXT3"/>
<name>A0A0B8NXT3_9VIBR</name>
<dbReference type="GO" id="GO:0016747">
    <property type="term" value="F:acyltransferase activity, transferring groups other than amino-acyl groups"/>
    <property type="evidence" value="ECO:0007669"/>
    <property type="project" value="InterPro"/>
</dbReference>